<keyword evidence="1" id="KW-0479">Metal-binding</keyword>
<evidence type="ECO:0000259" key="6">
    <source>
        <dbReference type="PROSITE" id="PS51083"/>
    </source>
</evidence>
<dbReference type="STRING" id="46835.A0A504YBX0"/>
<evidence type="ECO:0000256" key="1">
    <source>
        <dbReference type="ARBA" id="ARBA00022723"/>
    </source>
</evidence>
<dbReference type="CDD" id="cd21437">
    <property type="entry name" value="zf-HIT_ZNHIT1_like"/>
    <property type="match status" value="1"/>
</dbReference>
<reference evidence="7 8" key="1">
    <citation type="submission" date="2019-04" db="EMBL/GenBank/DDBJ databases">
        <title>Annotation for the trematode Fasciola gigantica.</title>
        <authorList>
            <person name="Choi Y.-J."/>
        </authorList>
    </citation>
    <scope>NUCLEOTIDE SEQUENCE [LARGE SCALE GENOMIC DNA]</scope>
    <source>
        <strain evidence="7">Uganda_cow_1</strain>
    </source>
</reference>
<gene>
    <name evidence="7" type="ORF">FGIG_08246</name>
</gene>
<keyword evidence="8" id="KW-1185">Reference proteome</keyword>
<evidence type="ECO:0000256" key="5">
    <source>
        <dbReference type="SAM" id="MobiDB-lite"/>
    </source>
</evidence>
<dbReference type="Gene3D" id="3.30.60.190">
    <property type="match status" value="1"/>
</dbReference>
<feature type="compositionally biased region" description="Basic and acidic residues" evidence="5">
    <location>
        <begin position="1"/>
        <end position="52"/>
    </location>
</feature>
<dbReference type="PROSITE" id="PS51083">
    <property type="entry name" value="ZF_HIT"/>
    <property type="match status" value="1"/>
</dbReference>
<dbReference type="OrthoDB" id="74807at2759"/>
<dbReference type="InterPro" id="IPR039723">
    <property type="entry name" value="Vps71/ZNHIT1"/>
</dbReference>
<name>A0A504YBX0_FASGI</name>
<dbReference type="AlphaFoldDB" id="A0A504YBX0"/>
<evidence type="ECO:0000313" key="7">
    <source>
        <dbReference type="EMBL" id="TPP57709.1"/>
    </source>
</evidence>
<keyword evidence="2 4" id="KW-0863">Zinc-finger</keyword>
<protein>
    <submittedName>
        <fullName evidence="7">Zinc finger HIT domain-containing protein 1</fullName>
    </submittedName>
</protein>
<evidence type="ECO:0000256" key="2">
    <source>
        <dbReference type="ARBA" id="ARBA00022771"/>
    </source>
</evidence>
<feature type="region of interest" description="Disordered" evidence="5">
    <location>
        <begin position="1"/>
        <end position="74"/>
    </location>
</feature>
<evidence type="ECO:0000256" key="3">
    <source>
        <dbReference type="ARBA" id="ARBA00022833"/>
    </source>
</evidence>
<feature type="compositionally biased region" description="Basic residues" evidence="5">
    <location>
        <begin position="62"/>
        <end position="74"/>
    </location>
</feature>
<dbReference type="GO" id="GO:0006338">
    <property type="term" value="P:chromatin remodeling"/>
    <property type="evidence" value="ECO:0007669"/>
    <property type="project" value="InterPro"/>
</dbReference>
<dbReference type="SUPFAM" id="SSF144232">
    <property type="entry name" value="HIT/MYND zinc finger-like"/>
    <property type="match status" value="1"/>
</dbReference>
<sequence>MDKREGLREAPRRVLDAAAKERRQRKALELLEQDNHIEEPHSDIKSTKKPRFDDDEDPSNVLKRKKKRRLTSTRSKTRKTLEILLDEEYQLTKGGTTGPCYFTAAAPPSRLPVRKFCNVCGFKGLYSCVVCSIPYCSRKCYEIHSDTRCMKWVA</sequence>
<evidence type="ECO:0000256" key="4">
    <source>
        <dbReference type="PROSITE-ProRule" id="PRU00453"/>
    </source>
</evidence>
<dbReference type="PANTHER" id="PTHR13093">
    <property type="entry name" value="ZINC FINGER HIT DOMAIN CONTAINING PROTEIN 1"/>
    <property type="match status" value="1"/>
</dbReference>
<dbReference type="EMBL" id="SUNJ01012866">
    <property type="protein sequence ID" value="TPP57709.1"/>
    <property type="molecule type" value="Genomic_DNA"/>
</dbReference>
<dbReference type="Pfam" id="PF04438">
    <property type="entry name" value="zf-HIT"/>
    <property type="match status" value="1"/>
</dbReference>
<keyword evidence="3" id="KW-0862">Zinc</keyword>
<dbReference type="Proteomes" id="UP000316759">
    <property type="component" value="Unassembled WGS sequence"/>
</dbReference>
<comment type="caution">
    <text evidence="7">The sequence shown here is derived from an EMBL/GenBank/DDBJ whole genome shotgun (WGS) entry which is preliminary data.</text>
</comment>
<dbReference type="GO" id="GO:0005634">
    <property type="term" value="C:nucleus"/>
    <property type="evidence" value="ECO:0007669"/>
    <property type="project" value="UniProtKB-ARBA"/>
</dbReference>
<organism evidence="7 8">
    <name type="scientific">Fasciola gigantica</name>
    <name type="common">Giant liver fluke</name>
    <dbReference type="NCBI Taxonomy" id="46835"/>
    <lineage>
        <taxon>Eukaryota</taxon>
        <taxon>Metazoa</taxon>
        <taxon>Spiralia</taxon>
        <taxon>Lophotrochozoa</taxon>
        <taxon>Platyhelminthes</taxon>
        <taxon>Trematoda</taxon>
        <taxon>Digenea</taxon>
        <taxon>Plagiorchiida</taxon>
        <taxon>Echinostomata</taxon>
        <taxon>Echinostomatoidea</taxon>
        <taxon>Fasciolidae</taxon>
        <taxon>Fasciola</taxon>
    </lineage>
</organism>
<evidence type="ECO:0000313" key="8">
    <source>
        <dbReference type="Proteomes" id="UP000316759"/>
    </source>
</evidence>
<proteinExistence type="predicted"/>
<accession>A0A504YBX0</accession>
<dbReference type="InterPro" id="IPR007529">
    <property type="entry name" value="Znf_HIT"/>
</dbReference>
<feature type="domain" description="HIT-type" evidence="6">
    <location>
        <begin position="117"/>
        <end position="149"/>
    </location>
</feature>
<dbReference type="GO" id="GO:0008270">
    <property type="term" value="F:zinc ion binding"/>
    <property type="evidence" value="ECO:0007669"/>
    <property type="project" value="UniProtKB-UniRule"/>
</dbReference>